<dbReference type="PANTHER" id="PTHR46961">
    <property type="entry name" value="DYNEIN HEAVY CHAIN 1, AXONEMAL-LIKE PROTEIN"/>
    <property type="match status" value="1"/>
</dbReference>
<sequence length="208" mass="23726">MTWLNLVALSSLNQFVSILDQVVSNERGWRQWTDKTSPELENIPDGYQSNLDTFRRLLLIRAWCPDRITNQANIYVGDCLGRKFAEGFVLDLDGVYHESTPLWPMVGLLSTGSDPTTQIELLAKKYRVSLFTFITICLVVIIIAIRHTEHTSVCSAVLYNCNDHHYLQDVKMISCKGIVELSTFYHEPIVAFENHGSNVRIILRPKTP</sequence>
<proteinExistence type="predicted"/>
<dbReference type="Proteomes" id="UP000279833">
    <property type="component" value="Unassembled WGS sequence"/>
</dbReference>
<dbReference type="STRING" id="6186.A0A183JV35"/>
<dbReference type="InterPro" id="IPR026983">
    <property type="entry name" value="DHC"/>
</dbReference>
<keyword evidence="4" id="KW-1185">Reference proteome</keyword>
<dbReference type="GO" id="GO:0051959">
    <property type="term" value="F:dynein light intermediate chain binding"/>
    <property type="evidence" value="ECO:0007669"/>
    <property type="project" value="InterPro"/>
</dbReference>
<reference evidence="3 4" key="2">
    <citation type="submission" date="2018-11" db="EMBL/GenBank/DDBJ databases">
        <authorList>
            <consortium name="Pathogen Informatics"/>
        </authorList>
    </citation>
    <scope>NUCLEOTIDE SEQUENCE [LARGE SCALE GENOMIC DNA]</scope>
    <source>
        <strain evidence="3">Dakar</strain>
        <strain evidence="4">Dakar, Senegal</strain>
    </source>
</reference>
<keyword evidence="1" id="KW-1133">Transmembrane helix</keyword>
<dbReference type="GO" id="GO:0030286">
    <property type="term" value="C:dynein complex"/>
    <property type="evidence" value="ECO:0007669"/>
    <property type="project" value="InterPro"/>
</dbReference>
<organism evidence="5">
    <name type="scientific">Schistosoma curassoni</name>
    <dbReference type="NCBI Taxonomy" id="6186"/>
    <lineage>
        <taxon>Eukaryota</taxon>
        <taxon>Metazoa</taxon>
        <taxon>Spiralia</taxon>
        <taxon>Lophotrochozoa</taxon>
        <taxon>Platyhelminthes</taxon>
        <taxon>Trematoda</taxon>
        <taxon>Digenea</taxon>
        <taxon>Strigeidida</taxon>
        <taxon>Schistosomatoidea</taxon>
        <taxon>Schistosomatidae</taxon>
        <taxon>Schistosoma</taxon>
    </lineage>
</organism>
<dbReference type="GO" id="GO:0045505">
    <property type="term" value="F:dynein intermediate chain binding"/>
    <property type="evidence" value="ECO:0007669"/>
    <property type="project" value="InterPro"/>
</dbReference>
<evidence type="ECO:0000256" key="1">
    <source>
        <dbReference type="SAM" id="Phobius"/>
    </source>
</evidence>
<dbReference type="EMBL" id="UZAK01015325">
    <property type="protein sequence ID" value="VDP05340.1"/>
    <property type="molecule type" value="Genomic_DNA"/>
</dbReference>
<dbReference type="AlphaFoldDB" id="A0A183JV35"/>
<feature type="transmembrane region" description="Helical" evidence="1">
    <location>
        <begin position="128"/>
        <end position="145"/>
    </location>
</feature>
<keyword evidence="1" id="KW-0472">Membrane</keyword>
<reference evidence="5" key="1">
    <citation type="submission" date="2016-06" db="UniProtKB">
        <authorList>
            <consortium name="WormBaseParasite"/>
        </authorList>
    </citation>
    <scope>IDENTIFICATION</scope>
</reference>
<keyword evidence="1" id="KW-0812">Transmembrane</keyword>
<evidence type="ECO:0000313" key="5">
    <source>
        <dbReference type="WBParaSite" id="SCUD_0000657801-mRNA-1"/>
    </source>
</evidence>
<accession>A0A183JV35</accession>
<dbReference type="GO" id="GO:0007018">
    <property type="term" value="P:microtubule-based movement"/>
    <property type="evidence" value="ECO:0007669"/>
    <property type="project" value="InterPro"/>
</dbReference>
<feature type="signal peptide" evidence="2">
    <location>
        <begin position="1"/>
        <end position="18"/>
    </location>
</feature>
<protein>
    <submittedName>
        <fullName evidence="5">Transmembrane protein</fullName>
    </submittedName>
</protein>
<evidence type="ECO:0000256" key="2">
    <source>
        <dbReference type="SAM" id="SignalP"/>
    </source>
</evidence>
<evidence type="ECO:0000313" key="3">
    <source>
        <dbReference type="EMBL" id="VDP05340.1"/>
    </source>
</evidence>
<gene>
    <name evidence="3" type="ORF">SCUD_LOCUS6578</name>
</gene>
<dbReference type="PANTHER" id="PTHR46961:SF19">
    <property type="entry name" value="DYNEIN HEAVY CHAIN 5, AXONEMAL"/>
    <property type="match status" value="1"/>
</dbReference>
<dbReference type="WBParaSite" id="SCUD_0000657801-mRNA-1">
    <property type="protein sequence ID" value="SCUD_0000657801-mRNA-1"/>
    <property type="gene ID" value="SCUD_0000657801"/>
</dbReference>
<evidence type="ECO:0000313" key="4">
    <source>
        <dbReference type="Proteomes" id="UP000279833"/>
    </source>
</evidence>
<keyword evidence="2" id="KW-0732">Signal</keyword>
<feature type="chain" id="PRO_5043140671" evidence="2">
    <location>
        <begin position="19"/>
        <end position="208"/>
    </location>
</feature>
<name>A0A183JV35_9TREM</name>